<dbReference type="PROSITE" id="PS51257">
    <property type="entry name" value="PROKAR_LIPOPROTEIN"/>
    <property type="match status" value="1"/>
</dbReference>
<organism evidence="3 4">
    <name type="scientific">Novosphingobium mangrovi</name>
    <name type="common">ex Hu et al. 2023</name>
    <dbReference type="NCBI Taxonomy" id="2930094"/>
    <lineage>
        <taxon>Bacteria</taxon>
        <taxon>Pseudomonadati</taxon>
        <taxon>Pseudomonadota</taxon>
        <taxon>Alphaproteobacteria</taxon>
        <taxon>Sphingomonadales</taxon>
        <taxon>Sphingomonadaceae</taxon>
        <taxon>Novosphingobium</taxon>
    </lineage>
</organism>
<keyword evidence="2" id="KW-0812">Transmembrane</keyword>
<feature type="transmembrane region" description="Helical" evidence="2">
    <location>
        <begin position="15"/>
        <end position="36"/>
    </location>
</feature>
<feature type="region of interest" description="Disordered" evidence="1">
    <location>
        <begin position="49"/>
        <end position="80"/>
    </location>
</feature>
<accession>A0ABT0AEU2</accession>
<name>A0ABT0AEU2_9SPHN</name>
<feature type="compositionally biased region" description="Low complexity" evidence="1">
    <location>
        <begin position="49"/>
        <end position="61"/>
    </location>
</feature>
<dbReference type="Proteomes" id="UP001162802">
    <property type="component" value="Unassembled WGS sequence"/>
</dbReference>
<proteinExistence type="predicted"/>
<reference evidence="3" key="1">
    <citation type="submission" date="2022-03" db="EMBL/GenBank/DDBJ databases">
        <title>Identification of a novel bacterium isolated from mangrove sediments.</title>
        <authorList>
            <person name="Pan X."/>
        </authorList>
    </citation>
    <scope>NUCLEOTIDE SEQUENCE</scope>
    <source>
        <strain evidence="3">B2637</strain>
    </source>
</reference>
<sequence>MRQFSEAESAAGREALVGNFLLFLFGCGVLAFFVTVDRVDWLRIRPASASSAAMAQASAKPAPVPLIERAEPREGDVRNP</sequence>
<evidence type="ECO:0000256" key="2">
    <source>
        <dbReference type="SAM" id="Phobius"/>
    </source>
</evidence>
<evidence type="ECO:0000313" key="3">
    <source>
        <dbReference type="EMBL" id="MCJ1961720.1"/>
    </source>
</evidence>
<dbReference type="EMBL" id="JALHAT010000024">
    <property type="protein sequence ID" value="MCJ1961720.1"/>
    <property type="molecule type" value="Genomic_DNA"/>
</dbReference>
<dbReference type="RefSeq" id="WP_226631807.1">
    <property type="nucleotide sequence ID" value="NZ_JALHAT010000024.1"/>
</dbReference>
<gene>
    <name evidence="3" type="ORF">MTR65_13575</name>
</gene>
<comment type="caution">
    <text evidence="3">The sequence shown here is derived from an EMBL/GenBank/DDBJ whole genome shotgun (WGS) entry which is preliminary data.</text>
</comment>
<evidence type="ECO:0000313" key="4">
    <source>
        <dbReference type="Proteomes" id="UP001162802"/>
    </source>
</evidence>
<feature type="compositionally biased region" description="Basic and acidic residues" evidence="1">
    <location>
        <begin position="68"/>
        <end position="80"/>
    </location>
</feature>
<evidence type="ECO:0000256" key="1">
    <source>
        <dbReference type="SAM" id="MobiDB-lite"/>
    </source>
</evidence>
<keyword evidence="4" id="KW-1185">Reference proteome</keyword>
<protein>
    <submittedName>
        <fullName evidence="3">Uncharacterized protein</fullName>
    </submittedName>
</protein>
<keyword evidence="2" id="KW-1133">Transmembrane helix</keyword>
<keyword evidence="2" id="KW-0472">Membrane</keyword>